<organism evidence="1 2">
    <name type="scientific">Nepenthes gracilis</name>
    <name type="common">Slender pitcher plant</name>
    <dbReference type="NCBI Taxonomy" id="150966"/>
    <lineage>
        <taxon>Eukaryota</taxon>
        <taxon>Viridiplantae</taxon>
        <taxon>Streptophyta</taxon>
        <taxon>Embryophyta</taxon>
        <taxon>Tracheophyta</taxon>
        <taxon>Spermatophyta</taxon>
        <taxon>Magnoliopsida</taxon>
        <taxon>eudicotyledons</taxon>
        <taxon>Gunneridae</taxon>
        <taxon>Pentapetalae</taxon>
        <taxon>Caryophyllales</taxon>
        <taxon>Nepenthaceae</taxon>
        <taxon>Nepenthes</taxon>
    </lineage>
</organism>
<dbReference type="EMBL" id="BSYO01000016">
    <property type="protein sequence ID" value="GMH16133.1"/>
    <property type="molecule type" value="Genomic_DNA"/>
</dbReference>
<accession>A0AAD3SRH9</accession>
<gene>
    <name evidence="1" type="ORF">Nepgr_017974</name>
</gene>
<evidence type="ECO:0000313" key="1">
    <source>
        <dbReference type="EMBL" id="GMH16133.1"/>
    </source>
</evidence>
<dbReference type="AlphaFoldDB" id="A0AAD3SRH9"/>
<protein>
    <submittedName>
        <fullName evidence="1">Uncharacterized protein</fullName>
    </submittedName>
</protein>
<reference evidence="1" key="1">
    <citation type="submission" date="2023-05" db="EMBL/GenBank/DDBJ databases">
        <title>Nepenthes gracilis genome sequencing.</title>
        <authorList>
            <person name="Fukushima K."/>
        </authorList>
    </citation>
    <scope>NUCLEOTIDE SEQUENCE</scope>
    <source>
        <strain evidence="1">SING2019-196</strain>
    </source>
</reference>
<keyword evidence="2" id="KW-1185">Reference proteome</keyword>
<comment type="caution">
    <text evidence="1">The sequence shown here is derived from an EMBL/GenBank/DDBJ whole genome shotgun (WGS) entry which is preliminary data.</text>
</comment>
<evidence type="ECO:0000313" key="2">
    <source>
        <dbReference type="Proteomes" id="UP001279734"/>
    </source>
</evidence>
<name>A0AAD3SRH9_NEPGR</name>
<sequence>MVADEVLVVAGPKLAPCPIGKDRVGKENEAPLPYPAPCTLLTPLDILHQINHYLQGGLGVDGKKPVSVLSNVDGNRASFAEFIKHGLAADSSPSPHAAPANQHGKAPGSAQLALGLRGFECGCPQVAGSSRVQISACFLGPSRQVCGQLSSAGMKLQVKLPSAAIMEASMQMLYYAAAVSLDEATWSCDC</sequence>
<proteinExistence type="predicted"/>
<dbReference type="Proteomes" id="UP001279734">
    <property type="component" value="Unassembled WGS sequence"/>
</dbReference>